<evidence type="ECO:0000256" key="1">
    <source>
        <dbReference type="ARBA" id="ARBA00004236"/>
    </source>
</evidence>
<keyword evidence="12" id="KW-0573">Peptidoglycan synthesis</keyword>
<keyword evidence="11" id="KW-0133">Cell shape</keyword>
<keyword evidence="7" id="KW-0645">Protease</keyword>
<evidence type="ECO:0000256" key="10">
    <source>
        <dbReference type="ARBA" id="ARBA00022801"/>
    </source>
</evidence>
<feature type="domain" description="Penicillin-binding protein transpeptidase" evidence="20">
    <location>
        <begin position="444"/>
        <end position="675"/>
    </location>
</feature>
<dbReference type="InterPro" id="IPR001460">
    <property type="entry name" value="PCN-bd_Tpept"/>
</dbReference>
<feature type="compositionally biased region" description="Acidic residues" evidence="18">
    <location>
        <begin position="777"/>
        <end position="788"/>
    </location>
</feature>
<keyword evidence="10" id="KW-0378">Hydrolase</keyword>
<keyword evidence="13 19" id="KW-0472">Membrane</keyword>
<evidence type="ECO:0000256" key="16">
    <source>
        <dbReference type="ARBA" id="ARBA00034000"/>
    </source>
</evidence>
<dbReference type="Pfam" id="PF00905">
    <property type="entry name" value="Transpeptidase"/>
    <property type="match status" value="1"/>
</dbReference>
<evidence type="ECO:0000256" key="2">
    <source>
        <dbReference type="ARBA" id="ARBA00004752"/>
    </source>
</evidence>
<evidence type="ECO:0000256" key="4">
    <source>
        <dbReference type="ARBA" id="ARBA00007739"/>
    </source>
</evidence>
<comment type="similarity">
    <text evidence="3">In the C-terminal section; belongs to the transpeptidase family.</text>
</comment>
<evidence type="ECO:0000313" key="23">
    <source>
        <dbReference type="Proteomes" id="UP001596101"/>
    </source>
</evidence>
<proteinExistence type="inferred from homology"/>
<evidence type="ECO:0000313" key="22">
    <source>
        <dbReference type="EMBL" id="MFC5478503.1"/>
    </source>
</evidence>
<feature type="transmembrane region" description="Helical" evidence="19">
    <location>
        <begin position="46"/>
        <end position="71"/>
    </location>
</feature>
<feature type="compositionally biased region" description="Pro residues" evidence="18">
    <location>
        <begin position="791"/>
        <end position="805"/>
    </location>
</feature>
<evidence type="ECO:0000256" key="11">
    <source>
        <dbReference type="ARBA" id="ARBA00022960"/>
    </source>
</evidence>
<evidence type="ECO:0000256" key="8">
    <source>
        <dbReference type="ARBA" id="ARBA00022676"/>
    </source>
</evidence>
<dbReference type="InterPro" id="IPR036950">
    <property type="entry name" value="PBP_transglycosylase"/>
</dbReference>
<evidence type="ECO:0000256" key="15">
    <source>
        <dbReference type="ARBA" id="ARBA00023316"/>
    </source>
</evidence>
<keyword evidence="15" id="KW-0961">Cell wall biogenesis/degradation</keyword>
<dbReference type="Gene3D" id="1.10.3810.10">
    <property type="entry name" value="Biosynthetic peptidoglycan transglycosylase-like"/>
    <property type="match status" value="1"/>
</dbReference>
<sequence length="805" mass="88024">MDQDEKTESGIRQQARDLFGSAGGRAKAGVRQAHGFLSGRPRRQQVLIIGVASFVVLLAAFIAYLVILIPLTPGVDDLKQVTSARPSTILSSDGKELGTFEQGLQERVKLSQVSPHVVTALIATEDHRFYDHHGVDFTRIGGAMLASLKGDAQGGSTITQQLARNMFPEEIGRARSINRKLKELITAIKIENTYSKTEILEAYLNTVPFLYNARGIEMAARTYFGKPASRLDVLEAATLVGMLKGTYYYNPVTNPERSLARRNVVLAQMLKRGAFNEARYKALVKRPLRLDFERQAERSGRDNHFTAYVRKWLLEWANENDYDLELDGLVVQTTLDSNLQEAALRAVEKQASALQAVADVEWANPSPPGSTSIGTYTSMRSSIAPFDYYWHTHGAQLDAFVRETPDYRKAVDGGEAPAAALKRIKADRSFMKRLKEAKARLEAGFVAIDPTTGEVKAWVGSRDFARDQFDHVAQAARQPGSTFKPFVYGAALENGIPPEQPYVDAVMDIRAADGTVWRPTDMSGTTGRQMTMRDGLVYSKNTITAQVMRDVGLPPVVKLAQNLGIRQSKLAQVPSLALGTSPVTLLEMVSGYASIAAQGEYRKPVFVRRISDRDGNVIADFATVAPERAMSAASSATLIDMLRGVVNRGTGTAVRYRFGINGDVAGKTGTTQNNADGWFILMHPNLVAGAWVGFNDNRVTMRSSYWGQGGHNAILLVGDFFKSALDAGKIDREALFPGGRPPAPARAREEEPEEEFIEPGDLVEGVPADEPAPVEQSVDEAEEVEDAPMEGVPPPPPTPVPTPLY</sequence>
<comment type="pathway">
    <text evidence="2">Cell wall biogenesis; peptidoglycan biosynthesis.</text>
</comment>
<keyword evidence="23" id="KW-1185">Reference proteome</keyword>
<dbReference type="Pfam" id="PF00912">
    <property type="entry name" value="Transgly"/>
    <property type="match status" value="1"/>
</dbReference>
<comment type="catalytic activity">
    <reaction evidence="16">
        <text>Preferential cleavage: (Ac)2-L-Lys-D-Ala-|-D-Ala. Also transpeptidation of peptidyl-alanyl moieties that are N-acyl substituents of D-alanine.</text>
        <dbReference type="EC" id="3.4.16.4"/>
    </reaction>
</comment>
<reference evidence="23" key="1">
    <citation type="journal article" date="2019" name="Int. J. Syst. Evol. Microbiol.">
        <title>The Global Catalogue of Microorganisms (GCM) 10K type strain sequencing project: providing services to taxonomists for standard genome sequencing and annotation.</title>
        <authorList>
            <consortium name="The Broad Institute Genomics Platform"/>
            <consortium name="The Broad Institute Genome Sequencing Center for Infectious Disease"/>
            <person name="Wu L."/>
            <person name="Ma J."/>
        </authorList>
    </citation>
    <scope>NUCLEOTIDE SEQUENCE [LARGE SCALE GENOMIC DNA]</scope>
    <source>
        <strain evidence="23">CCUG 43111</strain>
    </source>
</reference>
<comment type="caution">
    <text evidence="22">The sequence shown here is derived from an EMBL/GenBank/DDBJ whole genome shotgun (WGS) entry which is preliminary data.</text>
</comment>
<dbReference type="InterPro" id="IPR012338">
    <property type="entry name" value="Beta-lactam/transpept-like"/>
</dbReference>
<accession>A0ABW0MKT6</accession>
<dbReference type="PANTHER" id="PTHR32282:SF11">
    <property type="entry name" value="PENICILLIN-BINDING PROTEIN 1B"/>
    <property type="match status" value="1"/>
</dbReference>
<dbReference type="PANTHER" id="PTHR32282">
    <property type="entry name" value="BINDING PROTEIN TRANSPEPTIDASE, PUTATIVE-RELATED"/>
    <property type="match status" value="1"/>
</dbReference>
<dbReference type="InterPro" id="IPR023346">
    <property type="entry name" value="Lysozyme-like_dom_sf"/>
</dbReference>
<dbReference type="InterPro" id="IPR001264">
    <property type="entry name" value="Glyco_trans_51"/>
</dbReference>
<keyword evidence="5" id="KW-1003">Cell membrane</keyword>
<keyword evidence="9" id="KW-0808">Transferase</keyword>
<feature type="region of interest" description="Disordered" evidence="18">
    <location>
        <begin position="733"/>
        <end position="805"/>
    </location>
</feature>
<keyword evidence="6" id="KW-0121">Carboxypeptidase</keyword>
<evidence type="ECO:0000259" key="21">
    <source>
        <dbReference type="Pfam" id="PF00912"/>
    </source>
</evidence>
<comment type="similarity">
    <text evidence="4">In the N-terminal section; belongs to the glycosyltransferase 51 family.</text>
</comment>
<dbReference type="Gene3D" id="3.40.710.10">
    <property type="entry name" value="DD-peptidase/beta-lactamase superfamily"/>
    <property type="match status" value="2"/>
</dbReference>
<evidence type="ECO:0000256" key="12">
    <source>
        <dbReference type="ARBA" id="ARBA00022984"/>
    </source>
</evidence>
<evidence type="ECO:0000256" key="9">
    <source>
        <dbReference type="ARBA" id="ARBA00022679"/>
    </source>
</evidence>
<evidence type="ECO:0000256" key="17">
    <source>
        <dbReference type="ARBA" id="ARBA00049902"/>
    </source>
</evidence>
<gene>
    <name evidence="22" type="ORF">ACFPQ5_09910</name>
</gene>
<feature type="domain" description="Glycosyl transferase family 51" evidence="21">
    <location>
        <begin position="94"/>
        <end position="269"/>
    </location>
</feature>
<evidence type="ECO:0000256" key="19">
    <source>
        <dbReference type="SAM" id="Phobius"/>
    </source>
</evidence>
<dbReference type="Proteomes" id="UP001596101">
    <property type="component" value="Unassembled WGS sequence"/>
</dbReference>
<keyword evidence="19" id="KW-0812">Transmembrane</keyword>
<evidence type="ECO:0000256" key="5">
    <source>
        <dbReference type="ARBA" id="ARBA00022475"/>
    </source>
</evidence>
<dbReference type="InterPro" id="IPR050396">
    <property type="entry name" value="Glycosyltr_51/Transpeptidase"/>
</dbReference>
<evidence type="ECO:0000256" key="7">
    <source>
        <dbReference type="ARBA" id="ARBA00022670"/>
    </source>
</evidence>
<dbReference type="EMBL" id="JBHSMR010000013">
    <property type="protein sequence ID" value="MFC5478503.1"/>
    <property type="molecule type" value="Genomic_DNA"/>
</dbReference>
<comment type="catalytic activity">
    <reaction evidence="17">
        <text>[GlcNAc-(1-&gt;4)-Mur2Ac(oyl-L-Ala-gamma-D-Glu-L-Lys-D-Ala-D-Ala)](n)-di-trans,octa-cis-undecaprenyl diphosphate + beta-D-GlcNAc-(1-&gt;4)-Mur2Ac(oyl-L-Ala-gamma-D-Glu-L-Lys-D-Ala-D-Ala)-di-trans,octa-cis-undecaprenyl diphosphate = [GlcNAc-(1-&gt;4)-Mur2Ac(oyl-L-Ala-gamma-D-Glu-L-Lys-D-Ala-D-Ala)](n+1)-di-trans,octa-cis-undecaprenyl diphosphate + di-trans,octa-cis-undecaprenyl diphosphate + H(+)</text>
        <dbReference type="Rhea" id="RHEA:23708"/>
        <dbReference type="Rhea" id="RHEA-COMP:9602"/>
        <dbReference type="Rhea" id="RHEA-COMP:9603"/>
        <dbReference type="ChEBI" id="CHEBI:15378"/>
        <dbReference type="ChEBI" id="CHEBI:58405"/>
        <dbReference type="ChEBI" id="CHEBI:60033"/>
        <dbReference type="ChEBI" id="CHEBI:78435"/>
        <dbReference type="EC" id="2.4.99.28"/>
    </reaction>
</comment>
<evidence type="ECO:0000256" key="14">
    <source>
        <dbReference type="ARBA" id="ARBA00023268"/>
    </source>
</evidence>
<evidence type="ECO:0000256" key="13">
    <source>
        <dbReference type="ARBA" id="ARBA00023136"/>
    </source>
</evidence>
<evidence type="ECO:0000256" key="6">
    <source>
        <dbReference type="ARBA" id="ARBA00022645"/>
    </source>
</evidence>
<evidence type="ECO:0000259" key="20">
    <source>
        <dbReference type="Pfam" id="PF00905"/>
    </source>
</evidence>
<keyword evidence="14" id="KW-0511">Multifunctional enzyme</keyword>
<dbReference type="SUPFAM" id="SSF53955">
    <property type="entry name" value="Lysozyme-like"/>
    <property type="match status" value="1"/>
</dbReference>
<keyword evidence="19" id="KW-1133">Transmembrane helix</keyword>
<keyword evidence="8" id="KW-0328">Glycosyltransferase</keyword>
<dbReference type="RefSeq" id="WP_379754315.1">
    <property type="nucleotide sequence ID" value="NZ_JBHSMR010000013.1"/>
</dbReference>
<name>A0ABW0MKT6_9BURK</name>
<dbReference type="SUPFAM" id="SSF56601">
    <property type="entry name" value="beta-lactamase/transpeptidase-like"/>
    <property type="match status" value="1"/>
</dbReference>
<organism evidence="22 23">
    <name type="scientific">Massilia suwonensis</name>
    <dbReference type="NCBI Taxonomy" id="648895"/>
    <lineage>
        <taxon>Bacteria</taxon>
        <taxon>Pseudomonadati</taxon>
        <taxon>Pseudomonadota</taxon>
        <taxon>Betaproteobacteria</taxon>
        <taxon>Burkholderiales</taxon>
        <taxon>Oxalobacteraceae</taxon>
        <taxon>Telluria group</taxon>
        <taxon>Massilia</taxon>
    </lineage>
</organism>
<evidence type="ECO:0000256" key="3">
    <source>
        <dbReference type="ARBA" id="ARBA00007090"/>
    </source>
</evidence>
<comment type="subcellular location">
    <subcellularLocation>
        <location evidence="1">Cell membrane</location>
    </subcellularLocation>
</comment>
<protein>
    <submittedName>
        <fullName evidence="22">Penicillin-binding protein 1A</fullName>
    </submittedName>
</protein>
<evidence type="ECO:0000256" key="18">
    <source>
        <dbReference type="SAM" id="MobiDB-lite"/>
    </source>
</evidence>